<feature type="transmembrane region" description="Helical" evidence="2">
    <location>
        <begin position="286"/>
        <end position="308"/>
    </location>
</feature>
<keyword evidence="2" id="KW-1133">Transmembrane helix</keyword>
<protein>
    <submittedName>
        <fullName evidence="4">Patatin-like phospholipase</fullName>
    </submittedName>
</protein>
<comment type="caution">
    <text evidence="4">The sequence shown here is derived from an EMBL/GenBank/DDBJ whole genome shotgun (WGS) entry which is preliminary data.</text>
</comment>
<feature type="transmembrane region" description="Helical" evidence="2">
    <location>
        <begin position="198"/>
        <end position="220"/>
    </location>
</feature>
<dbReference type="GO" id="GO:0005829">
    <property type="term" value="C:cytosol"/>
    <property type="evidence" value="ECO:0007669"/>
    <property type="project" value="TreeGrafter"/>
</dbReference>
<feature type="transmembrane region" description="Helical" evidence="2">
    <location>
        <begin position="345"/>
        <end position="368"/>
    </location>
</feature>
<proteinExistence type="predicted"/>
<reference evidence="4" key="1">
    <citation type="submission" date="2016-01" db="EMBL/GenBank/DDBJ databases">
        <authorList>
            <person name="Peeters C."/>
        </authorList>
    </citation>
    <scope>NUCLEOTIDE SEQUENCE [LARGE SCALE GENOMIC DNA]</scope>
    <source>
        <strain evidence="4">LMG 22940</strain>
    </source>
</reference>
<sequence>MSQNSPSASNEKFIPRVSPADLSAAIKSQEIDPSSQNVIAQELPYLSKWRKQNNRPTDPASIAEGLSGLAISGGGIRSATFALGVVQALAHQEKMRYFDYLSTVSGGGYLGCSLTWLTSPLYAQPGTQKSNFSMAKERFPYGTDSPSEAKVTQREADPDQDQQLIYLRQHGKYLAPGEGIDLVSGVAVLLRGMALNALVWLPLAASLCFVLFFIARGSLWPSWMVDLLSFMFPPNFEPDGFTVVAAIGGVALVFFAAYALAYSAATCITGKKFARRYQWRRDFESIIRYPLWVFVACIPIALLPKVFAFFDGSTATGVISTFIGAITAVWTHLTARNSRTSQGPFLSIFATVGAFLVLYGLALTAYAWAYTAFDEFGWCMRRTANPYTQCLSESRWTVALLLFAIIALLSGWFANINLISMHRFYRDRLMEAYMPEPSVPPNKMAALRSGRAPAADKARLSEFCKADAEPYCPYPLINTNVILTGSEERTWRLRGGDSFLLSPRMCGSNATGWCDTTQFLGNDMTLATAMAISGAAANPDAGGELLRNRFVALLMAFANVRLGYWVANPGQFRGSARHRNHFTVGWREVSSHFNESAKLVELTDGGHFDNLGLYELIRRRARFIMLCDGTADPDFSFRDFIQTLSRIKADFGASVDFMSGSGLATFIPKDPGGYPQTALFAENGFAAAKIVYADETEGDLLYITSTLIAKVGLDVRGYKAAYSDFPDQTTADQFFDEAQFEAYRALGYTIAESMLRDRSCRELIDKWLGDVTPETDSHGGSPLPADR</sequence>
<dbReference type="Gene3D" id="3.40.1090.10">
    <property type="entry name" value="Cytosolic phospholipase A2 catalytic domain"/>
    <property type="match status" value="1"/>
</dbReference>
<keyword evidence="5" id="KW-1185">Reference proteome</keyword>
<keyword evidence="1" id="KW-0443">Lipid metabolism</keyword>
<feature type="transmembrane region" description="Helical" evidence="2">
    <location>
        <begin position="314"/>
        <end position="333"/>
    </location>
</feature>
<dbReference type="Pfam" id="PF01734">
    <property type="entry name" value="Patatin"/>
    <property type="match status" value="1"/>
</dbReference>
<keyword evidence="2" id="KW-0472">Membrane</keyword>
<name>A0A158JW76_9BURK</name>
<gene>
    <name evidence="4" type="ORF">AWB68_04388</name>
</gene>
<dbReference type="PANTHER" id="PTHR10728">
    <property type="entry name" value="CYTOSOLIC PHOSPHOLIPASE A2"/>
    <property type="match status" value="1"/>
</dbReference>
<dbReference type="Proteomes" id="UP000054770">
    <property type="component" value="Unassembled WGS sequence"/>
</dbReference>
<evidence type="ECO:0000259" key="3">
    <source>
        <dbReference type="Pfam" id="PF01734"/>
    </source>
</evidence>
<dbReference type="EMBL" id="FCON02000052">
    <property type="protein sequence ID" value="SAL73224.1"/>
    <property type="molecule type" value="Genomic_DNA"/>
</dbReference>
<dbReference type="AlphaFoldDB" id="A0A158JW76"/>
<dbReference type="SUPFAM" id="SSF52151">
    <property type="entry name" value="FabD/lysophospholipase-like"/>
    <property type="match status" value="1"/>
</dbReference>
<dbReference type="InterPro" id="IPR016035">
    <property type="entry name" value="Acyl_Trfase/lysoPLipase"/>
</dbReference>
<dbReference type="RefSeq" id="WP_087646467.1">
    <property type="nucleotide sequence ID" value="NZ_FCON02000052.1"/>
</dbReference>
<evidence type="ECO:0000313" key="5">
    <source>
        <dbReference type="Proteomes" id="UP000054770"/>
    </source>
</evidence>
<evidence type="ECO:0000256" key="1">
    <source>
        <dbReference type="ARBA" id="ARBA00023098"/>
    </source>
</evidence>
<feature type="transmembrane region" description="Helical" evidence="2">
    <location>
        <begin position="396"/>
        <end position="420"/>
    </location>
</feature>
<dbReference type="OrthoDB" id="100544at2"/>
<dbReference type="GO" id="GO:0046475">
    <property type="term" value="P:glycerophospholipid catabolic process"/>
    <property type="evidence" value="ECO:0007669"/>
    <property type="project" value="TreeGrafter"/>
</dbReference>
<accession>A0A158JW76</accession>
<evidence type="ECO:0000256" key="2">
    <source>
        <dbReference type="SAM" id="Phobius"/>
    </source>
</evidence>
<dbReference type="InterPro" id="IPR002641">
    <property type="entry name" value="PNPLA_dom"/>
</dbReference>
<dbReference type="GO" id="GO:0004623">
    <property type="term" value="F:phospholipase A2 activity"/>
    <property type="evidence" value="ECO:0007669"/>
    <property type="project" value="TreeGrafter"/>
</dbReference>
<feature type="domain" description="PNPLA" evidence="3">
    <location>
        <begin position="69"/>
        <end position="120"/>
    </location>
</feature>
<dbReference type="PANTHER" id="PTHR10728:SF40">
    <property type="entry name" value="PATATIN FAMILY PROTEIN"/>
    <property type="match status" value="1"/>
</dbReference>
<feature type="transmembrane region" description="Helical" evidence="2">
    <location>
        <begin position="240"/>
        <end position="265"/>
    </location>
</feature>
<organism evidence="4 5">
    <name type="scientific">Caballeronia choica</name>
    <dbReference type="NCBI Taxonomy" id="326476"/>
    <lineage>
        <taxon>Bacteria</taxon>
        <taxon>Pseudomonadati</taxon>
        <taxon>Pseudomonadota</taxon>
        <taxon>Betaproteobacteria</taxon>
        <taxon>Burkholderiales</taxon>
        <taxon>Burkholderiaceae</taxon>
        <taxon>Caballeronia</taxon>
    </lineage>
</organism>
<keyword evidence="2" id="KW-0812">Transmembrane</keyword>
<evidence type="ECO:0000313" key="4">
    <source>
        <dbReference type="EMBL" id="SAL73224.1"/>
    </source>
</evidence>